<evidence type="ECO:0000313" key="2">
    <source>
        <dbReference type="EMBL" id="ESP03192.1"/>
    </source>
</evidence>
<dbReference type="RefSeq" id="XP_009046115.1">
    <property type="nucleotide sequence ID" value="XM_009047867.1"/>
</dbReference>
<keyword evidence="3" id="KW-1185">Reference proteome</keyword>
<dbReference type="GeneID" id="20250559"/>
<accession>V4BB18</accession>
<evidence type="ECO:0000313" key="3">
    <source>
        <dbReference type="Proteomes" id="UP000030746"/>
    </source>
</evidence>
<reference evidence="2 3" key="1">
    <citation type="journal article" date="2013" name="Nature">
        <title>Insights into bilaterian evolution from three spiralian genomes.</title>
        <authorList>
            <person name="Simakov O."/>
            <person name="Marletaz F."/>
            <person name="Cho S.J."/>
            <person name="Edsinger-Gonzales E."/>
            <person name="Havlak P."/>
            <person name="Hellsten U."/>
            <person name="Kuo D.H."/>
            <person name="Larsson T."/>
            <person name="Lv J."/>
            <person name="Arendt D."/>
            <person name="Savage R."/>
            <person name="Osoegawa K."/>
            <person name="de Jong P."/>
            <person name="Grimwood J."/>
            <person name="Chapman J.A."/>
            <person name="Shapiro H."/>
            <person name="Aerts A."/>
            <person name="Otillar R.P."/>
            <person name="Terry A.Y."/>
            <person name="Boore J.L."/>
            <person name="Grigoriev I.V."/>
            <person name="Lindberg D.R."/>
            <person name="Seaver E.C."/>
            <person name="Weisblat D.A."/>
            <person name="Putnam N.H."/>
            <person name="Rokhsar D.S."/>
        </authorList>
    </citation>
    <scope>NUCLEOTIDE SEQUENCE [LARGE SCALE GENOMIC DNA]</scope>
</reference>
<dbReference type="KEGG" id="lgi:LOTGIDRAFT_237803"/>
<sequence length="206" mass="24337">MEASPHIRENKDEKKLSKVHNRPPSGGVEELRNKFGYNLPQIATLHRLYDRERNKHIINNIMKSQNTTPTVIKLLFTGRLPMGYFNDLCYGQATQTKKIPLRTTYPIGDRERPLWQPKPKKVISVREIEHAVYEARARHRNRLENISSKAHSHLKEVEKVMMRHLMIEPRGLKLYFDKLEKRSSKLFEKRKAEKAKHNEVTEKSKH</sequence>
<dbReference type="EMBL" id="KB200084">
    <property type="protein sequence ID" value="ESP03192.1"/>
    <property type="molecule type" value="Genomic_DNA"/>
</dbReference>
<dbReference type="HOGENOM" id="CLU_1333258_0_0_1"/>
<evidence type="ECO:0000256" key="1">
    <source>
        <dbReference type="SAM" id="MobiDB-lite"/>
    </source>
</evidence>
<dbReference type="CTD" id="20250559"/>
<gene>
    <name evidence="2" type="ORF">LOTGIDRAFT_237803</name>
</gene>
<protein>
    <submittedName>
        <fullName evidence="2">Uncharacterized protein</fullName>
    </submittedName>
</protein>
<feature type="compositionally biased region" description="Basic and acidic residues" evidence="1">
    <location>
        <begin position="1"/>
        <end position="16"/>
    </location>
</feature>
<dbReference type="Proteomes" id="UP000030746">
    <property type="component" value="Unassembled WGS sequence"/>
</dbReference>
<dbReference type="OrthoDB" id="6132012at2759"/>
<proteinExistence type="predicted"/>
<dbReference type="OMA" id="CLNIEWV"/>
<feature type="region of interest" description="Disordered" evidence="1">
    <location>
        <begin position="1"/>
        <end position="31"/>
    </location>
</feature>
<organism evidence="2 3">
    <name type="scientific">Lottia gigantea</name>
    <name type="common">Giant owl limpet</name>
    <dbReference type="NCBI Taxonomy" id="225164"/>
    <lineage>
        <taxon>Eukaryota</taxon>
        <taxon>Metazoa</taxon>
        <taxon>Spiralia</taxon>
        <taxon>Lophotrochozoa</taxon>
        <taxon>Mollusca</taxon>
        <taxon>Gastropoda</taxon>
        <taxon>Patellogastropoda</taxon>
        <taxon>Lottioidea</taxon>
        <taxon>Lottiidae</taxon>
        <taxon>Lottia</taxon>
    </lineage>
</organism>
<feature type="region of interest" description="Disordered" evidence="1">
    <location>
        <begin position="187"/>
        <end position="206"/>
    </location>
</feature>
<dbReference type="AlphaFoldDB" id="V4BB18"/>
<name>V4BB18_LOTGI</name>